<dbReference type="InterPro" id="IPR042122">
    <property type="entry name" value="Ser_AcTrfase_N_sf"/>
</dbReference>
<dbReference type="InterPro" id="IPR001451">
    <property type="entry name" value="Hexapep"/>
</dbReference>
<dbReference type="GO" id="GO:0009001">
    <property type="term" value="F:serine O-acetyltransferase activity"/>
    <property type="evidence" value="ECO:0007669"/>
    <property type="project" value="UniProtKB-EC"/>
</dbReference>
<dbReference type="InterPro" id="IPR053376">
    <property type="entry name" value="Serine_acetyltransferase"/>
</dbReference>
<dbReference type="UniPathway" id="UPA00136">
    <property type="reaction ID" value="UER00199"/>
</dbReference>
<dbReference type="InterPro" id="IPR005881">
    <property type="entry name" value="Ser_O-AcTrfase"/>
</dbReference>
<dbReference type="AlphaFoldDB" id="A0A7W5Z2P3"/>
<proteinExistence type="inferred from homology"/>
<comment type="pathway">
    <text evidence="1">Amino-acid biosynthesis; L-cysteine biosynthesis; L-cysteine from L-serine: step 1/2.</text>
</comment>
<keyword evidence="6 11" id="KW-0808">Transferase</keyword>
<evidence type="ECO:0000256" key="3">
    <source>
        <dbReference type="ARBA" id="ARBA00013266"/>
    </source>
</evidence>
<dbReference type="RefSeq" id="WP_183751011.1">
    <property type="nucleotide sequence ID" value="NZ_JACICC010000002.1"/>
</dbReference>
<dbReference type="InterPro" id="IPR011004">
    <property type="entry name" value="Trimer_LpxA-like_sf"/>
</dbReference>
<dbReference type="FunFam" id="2.160.10.10:FF:000002">
    <property type="entry name" value="Serine acetyltransferase"/>
    <property type="match status" value="1"/>
</dbReference>
<dbReference type="Pfam" id="PF06426">
    <property type="entry name" value="SATase_N"/>
    <property type="match status" value="1"/>
</dbReference>
<keyword evidence="5" id="KW-0028">Amino-acid biosynthesis</keyword>
<dbReference type="InterPro" id="IPR010493">
    <property type="entry name" value="Ser_AcTrfase_N"/>
</dbReference>
<dbReference type="PANTHER" id="PTHR42811">
    <property type="entry name" value="SERINE ACETYLTRANSFERASE"/>
    <property type="match status" value="1"/>
</dbReference>
<keyword evidence="12" id="KW-1185">Reference proteome</keyword>
<comment type="caution">
    <text evidence="11">The sequence shown here is derived from an EMBL/GenBank/DDBJ whole genome shotgun (WGS) entry which is preliminary data.</text>
</comment>
<dbReference type="NCBIfam" id="NF041874">
    <property type="entry name" value="EPS_EpsC"/>
    <property type="match status" value="1"/>
</dbReference>
<dbReference type="SUPFAM" id="SSF51161">
    <property type="entry name" value="Trimeric LpxA-like enzymes"/>
    <property type="match status" value="1"/>
</dbReference>
<feature type="domain" description="Serine acetyltransferase N-terminal" evidence="10">
    <location>
        <begin position="16"/>
        <end position="120"/>
    </location>
</feature>
<reference evidence="11 12" key="1">
    <citation type="submission" date="2020-08" db="EMBL/GenBank/DDBJ databases">
        <title>Genomic Encyclopedia of Type Strains, Phase IV (KMG-IV): sequencing the most valuable type-strain genomes for metagenomic binning, comparative biology and taxonomic classification.</title>
        <authorList>
            <person name="Goeker M."/>
        </authorList>
    </citation>
    <scope>NUCLEOTIDE SEQUENCE [LARGE SCALE GENOMIC DNA]</scope>
    <source>
        <strain evidence="11 12">DSM 28760</strain>
    </source>
</reference>
<dbReference type="InterPro" id="IPR045304">
    <property type="entry name" value="LbH_SAT"/>
</dbReference>
<evidence type="ECO:0000256" key="6">
    <source>
        <dbReference type="ARBA" id="ARBA00022679"/>
    </source>
</evidence>
<dbReference type="NCBIfam" id="TIGR01172">
    <property type="entry name" value="cysE"/>
    <property type="match status" value="1"/>
</dbReference>
<dbReference type="Pfam" id="PF00132">
    <property type="entry name" value="Hexapep"/>
    <property type="match status" value="1"/>
</dbReference>
<organism evidence="11 12">
    <name type="scientific">Pseudochelatococcus contaminans</name>
    <dbReference type="NCBI Taxonomy" id="1538103"/>
    <lineage>
        <taxon>Bacteria</taxon>
        <taxon>Pseudomonadati</taxon>
        <taxon>Pseudomonadota</taxon>
        <taxon>Alphaproteobacteria</taxon>
        <taxon>Hyphomicrobiales</taxon>
        <taxon>Chelatococcaceae</taxon>
        <taxon>Pseudochelatococcus</taxon>
    </lineage>
</organism>
<accession>A0A7W5Z2P3</accession>
<evidence type="ECO:0000256" key="7">
    <source>
        <dbReference type="ARBA" id="ARBA00022737"/>
    </source>
</evidence>
<dbReference type="GO" id="GO:0005737">
    <property type="term" value="C:cytoplasm"/>
    <property type="evidence" value="ECO:0007669"/>
    <property type="project" value="InterPro"/>
</dbReference>
<evidence type="ECO:0000256" key="5">
    <source>
        <dbReference type="ARBA" id="ARBA00022605"/>
    </source>
</evidence>
<dbReference type="EMBL" id="JACICC010000002">
    <property type="protein sequence ID" value="MBB3809006.1"/>
    <property type="molecule type" value="Genomic_DNA"/>
</dbReference>
<evidence type="ECO:0000259" key="10">
    <source>
        <dbReference type="SMART" id="SM00971"/>
    </source>
</evidence>
<evidence type="ECO:0000256" key="9">
    <source>
        <dbReference type="ARBA" id="ARBA00049486"/>
    </source>
</evidence>
<evidence type="ECO:0000313" key="11">
    <source>
        <dbReference type="EMBL" id="MBB3809006.1"/>
    </source>
</evidence>
<dbReference type="Gene3D" id="2.160.10.10">
    <property type="entry name" value="Hexapeptide repeat proteins"/>
    <property type="match status" value="1"/>
</dbReference>
<keyword evidence="8 11" id="KW-0012">Acyltransferase</keyword>
<name>A0A7W5Z2P3_9HYPH</name>
<gene>
    <name evidence="11" type="ORF">FHS81_001076</name>
</gene>
<dbReference type="SMART" id="SM00971">
    <property type="entry name" value="SATase_N"/>
    <property type="match status" value="1"/>
</dbReference>
<dbReference type="PROSITE" id="PS00101">
    <property type="entry name" value="HEXAPEP_TRANSFERASES"/>
    <property type="match status" value="1"/>
</dbReference>
<evidence type="ECO:0000313" key="12">
    <source>
        <dbReference type="Proteomes" id="UP000537592"/>
    </source>
</evidence>
<comment type="catalytic activity">
    <reaction evidence="9">
        <text>L-serine + acetyl-CoA = O-acetyl-L-serine + CoA</text>
        <dbReference type="Rhea" id="RHEA:24560"/>
        <dbReference type="ChEBI" id="CHEBI:33384"/>
        <dbReference type="ChEBI" id="CHEBI:57287"/>
        <dbReference type="ChEBI" id="CHEBI:57288"/>
        <dbReference type="ChEBI" id="CHEBI:58340"/>
        <dbReference type="EC" id="2.3.1.30"/>
    </reaction>
</comment>
<evidence type="ECO:0000256" key="1">
    <source>
        <dbReference type="ARBA" id="ARBA00004876"/>
    </source>
</evidence>
<sequence>MSIAVNEGSPRVTDWLWRKVQTETQEVIKREPELATVVWASILGHETLEDALAYRVAQRLDRGILSAELIRAAYTEAFRADPDIKAAMRADLVAVIERDPAVGRYLDAILYFKGFHAIEAHRLAHWLWKKGRRDFARHLQSVSSEVFQTDIHPAVRMGRGIFLDHATGFVVGETAEIADNVSILQGVTLGGTGKGLGDRHPKVRSGVLIGAGAKILGNIEVGERARVGAGAVVLSSVPPRTTVAGSPARVVGSAGADEPSQAMNQMFYDVGL</sequence>
<dbReference type="CDD" id="cd03354">
    <property type="entry name" value="LbH_SAT"/>
    <property type="match status" value="1"/>
</dbReference>
<dbReference type="EC" id="2.3.1.30" evidence="3"/>
<protein>
    <recommendedName>
        <fullName evidence="4">Serine acetyltransferase</fullName>
        <ecNumber evidence="3">2.3.1.30</ecNumber>
    </recommendedName>
</protein>
<comment type="similarity">
    <text evidence="2">Belongs to the transferase hexapeptide repeat family.</text>
</comment>
<dbReference type="Gene3D" id="1.10.3130.10">
    <property type="entry name" value="serine acetyltransferase, domain 1"/>
    <property type="match status" value="1"/>
</dbReference>
<dbReference type="Proteomes" id="UP000537592">
    <property type="component" value="Unassembled WGS sequence"/>
</dbReference>
<dbReference type="InterPro" id="IPR018357">
    <property type="entry name" value="Hexapep_transf_CS"/>
</dbReference>
<dbReference type="GO" id="GO:0006535">
    <property type="term" value="P:cysteine biosynthetic process from serine"/>
    <property type="evidence" value="ECO:0007669"/>
    <property type="project" value="InterPro"/>
</dbReference>
<keyword evidence="7" id="KW-0677">Repeat</keyword>
<evidence type="ECO:0000256" key="2">
    <source>
        <dbReference type="ARBA" id="ARBA00007274"/>
    </source>
</evidence>
<evidence type="ECO:0000256" key="4">
    <source>
        <dbReference type="ARBA" id="ARBA00018522"/>
    </source>
</evidence>
<evidence type="ECO:0000256" key="8">
    <source>
        <dbReference type="ARBA" id="ARBA00023315"/>
    </source>
</evidence>